<evidence type="ECO:0008006" key="8">
    <source>
        <dbReference type="Google" id="ProtNLM"/>
    </source>
</evidence>
<dbReference type="Pfam" id="PF20254">
    <property type="entry name" value="DMFA2_C"/>
    <property type="match status" value="1"/>
</dbReference>
<protein>
    <recommendedName>
        <fullName evidence="8">Ig-like domain-containing protein</fullName>
    </recommendedName>
</protein>
<feature type="domain" description="DUF4082" evidence="4">
    <location>
        <begin position="1425"/>
        <end position="1569"/>
    </location>
</feature>
<dbReference type="Pfam" id="PF13205">
    <property type="entry name" value="Big_5"/>
    <property type="match status" value="4"/>
</dbReference>
<dbReference type="KEGG" id="satk:SA2016_1492"/>
<organism evidence="6 7">
    <name type="scientific">Sinomonas atrocyanea</name>
    <dbReference type="NCBI Taxonomy" id="37927"/>
    <lineage>
        <taxon>Bacteria</taxon>
        <taxon>Bacillati</taxon>
        <taxon>Actinomycetota</taxon>
        <taxon>Actinomycetes</taxon>
        <taxon>Micrococcales</taxon>
        <taxon>Micrococcaceae</taxon>
        <taxon>Sinomonas</taxon>
    </lineage>
</organism>
<dbReference type="InterPro" id="IPR025141">
    <property type="entry name" value="DUF4082"/>
</dbReference>
<feature type="domain" description="SbsA Ig-like" evidence="3">
    <location>
        <begin position="833"/>
        <end position="932"/>
    </location>
</feature>
<feature type="region of interest" description="Disordered" evidence="2">
    <location>
        <begin position="1"/>
        <end position="20"/>
    </location>
</feature>
<feature type="domain" description="DUF4082" evidence="4">
    <location>
        <begin position="668"/>
        <end position="823"/>
    </location>
</feature>
<dbReference type="Proteomes" id="UP000070134">
    <property type="component" value="Chromosome"/>
</dbReference>
<dbReference type="RefSeq" id="WP_257125855.1">
    <property type="nucleotide sequence ID" value="NZ_CP014518.1"/>
</dbReference>
<evidence type="ECO:0000256" key="2">
    <source>
        <dbReference type="SAM" id="MobiDB-lite"/>
    </source>
</evidence>
<dbReference type="InterPro" id="IPR046540">
    <property type="entry name" value="DMFA2_C"/>
</dbReference>
<dbReference type="Gene3D" id="2.60.40.1220">
    <property type="match status" value="3"/>
</dbReference>
<name>A0A126ZYC9_9MICC</name>
<evidence type="ECO:0000259" key="3">
    <source>
        <dbReference type="Pfam" id="PF13205"/>
    </source>
</evidence>
<dbReference type="PATRIC" id="fig|37927.3.peg.1540"/>
<dbReference type="EMBL" id="CP014518">
    <property type="protein sequence ID" value="AMM32169.1"/>
    <property type="molecule type" value="Genomic_DNA"/>
</dbReference>
<feature type="domain" description="DUF4082" evidence="4">
    <location>
        <begin position="1154"/>
        <end position="1299"/>
    </location>
</feature>
<evidence type="ECO:0000313" key="6">
    <source>
        <dbReference type="EMBL" id="AMM32169.1"/>
    </source>
</evidence>
<sequence precursor="true">MGTAAGRPHSAGSTRPKRRPARRLASILMPALLVAGILVAAAPATAPPAQAATNPCSPVVSAVACENTLAGDPQSDWMISGAGDSTIQGYATQMSVNAGETVQFKVNTNAKAYRFDILRLGYYQGNGARKVAANLLPSATLPQTQPSCQTFSDTGLVDCGNWAVSASWTVPSNAVSGVYIAHLVRTDTGGSSWITFVVRNDASTSQILFQTSDETWQAYNTYGGNSLYTCTVACPPGNPQAYKAAFKVSYNRPFHTALDDSGHSWITSTELPTIRFMEANGYDMSYMSGLDTATRGSLLLNHKVFVTSGHDEYVSFDQRANIEAARDKGVSVAMFSGNELFWRTRWEPSQAGPTTSGRTLVCYKDTHFDAPMDPVTWTGTYADPRFGTANGGGNAQNALTGQFFNVNSGTTDITVPAQYAKLRIWRNTPVASLTGSQSATLGAGLGTLGYEWDLDADNGFRPAGLFDLSSTMYGSAQVFTDYGSNTVNNATATHNLTEYRAPSGALVFGAGTVQWSWGLDGFTTGKSPDPTMQQATVNLFADMGAQPATLMSGLVAATASTDATAPSSTITSPASGASFADGTAVTVKGTASDAGGGVVAGVEVSTDGGTTWHPATGTTSWTYSWIAHGSPSTTLLSRAVDDNGNLEKPGSGATVSTTCACSLFGTATKPAVADAGDASATEVGAMFYSDVAGTVTGVRFYKASTNTGTHIGNLWTAGGTRLASVTFSGETTSGWQSATFSQPVSITAGTKYVISYYAPKGHYTQTTGYFYNNPSPPPAGGDSVDAPPLHFTRSLPGSPNGFYAYSSSSTFPNQIYQAEYYWVDPVFSPSANPAPAVTQTSPASGATGVGVGTAPTATFNQSVTAASVAFTLKDSTGATVAGSTALNSAGTVATFTPSSALAYSTQYTATVSGATNSTGQSMASPYSWNFTTAAPPPAPAVTSTSPTSNATGVAVAVTPTATFNQTVTASSVTFTVKDSTGAAVSGTTSLDSSGTVATFAPSSALAYGMTYTATVSGATNSTGQTMTAPYSWTFTTASAPPAPNVSSTNPAPGATGVAVTSVVAATFTQDVAPSSIQFTLKDPSGATVAGSLSYSSATTTATFTPSASLANNVQYTATVSGATNSTGQTMSPYSWSFTTVPAYSCPCTVFPSSATPATANSGDTNGVEVGMKFQTSTGGQVTGVRFYKGSQNTGTHVGNLWSANGTNLATVTFVAESASGWQQAYFSSPVSVTANTTYVVSYHAPAGNYSYTSGGFSSQQGAAPVFGLASGSSGGNGVYAYGSGSTFPTGTYNATNYWVDAVFNPGAPAAPVVLTTSPAQGATGVPVTSAVSATFDQAVDTSSATFTVTPSGGSAVGGTVGNLSATGTYTFTPSAALAGSTTYTATVSGVKSSTGQVMPSPFSWSFTTAAASGSQCPCSVFGASSTPATPNVNDPNAVELGMQFTSDVAGSVTAIKFYKGSQNSGTHVGHLWSAGGTLLASVTFSGESAGGWQTATLSTPVAISANTTYVVSYYAPNGYYSATSSYFTSAADAPPLHGLQSTASHLNGVYSYGSSGFPTSSYNAANYWVDVVFTTP</sequence>
<dbReference type="InterPro" id="IPR032812">
    <property type="entry name" value="SbsA_Ig"/>
</dbReference>
<feature type="domain" description="SbsA Ig-like" evidence="3">
    <location>
        <begin position="1042"/>
        <end position="1139"/>
    </location>
</feature>
<dbReference type="STRING" id="37927.SA2016_1492"/>
<feature type="domain" description="SbsA Ig-like" evidence="3">
    <location>
        <begin position="1309"/>
        <end position="1408"/>
    </location>
</feature>
<dbReference type="Gene3D" id="2.60.40.650">
    <property type="match status" value="1"/>
</dbReference>
<dbReference type="Pfam" id="PF17957">
    <property type="entry name" value="Big_7"/>
    <property type="match status" value="1"/>
</dbReference>
<keyword evidence="1" id="KW-0732">Signal</keyword>
<dbReference type="SUPFAM" id="SSF81296">
    <property type="entry name" value="E set domains"/>
    <property type="match status" value="1"/>
</dbReference>
<evidence type="ECO:0000259" key="4">
    <source>
        <dbReference type="Pfam" id="PF13313"/>
    </source>
</evidence>
<feature type="domain" description="N,N-dimethylformamidase beta subunit-like C-terminal" evidence="5">
    <location>
        <begin position="115"/>
        <end position="520"/>
    </location>
</feature>
<reference evidence="6 7" key="1">
    <citation type="submission" date="2016-02" db="EMBL/GenBank/DDBJ databases">
        <title>Complete genome of Sinomonas atrocyanea KCTC 3377.</title>
        <authorList>
            <person name="Kim K.M."/>
        </authorList>
    </citation>
    <scope>NUCLEOTIDE SEQUENCE [LARGE SCALE GENOMIC DNA]</scope>
    <source>
        <strain evidence="6 7">KCTC 3377</strain>
    </source>
</reference>
<evidence type="ECO:0000256" key="1">
    <source>
        <dbReference type="ARBA" id="ARBA00022729"/>
    </source>
</evidence>
<dbReference type="Gene3D" id="2.60.40.3710">
    <property type="match status" value="1"/>
</dbReference>
<evidence type="ECO:0000259" key="5">
    <source>
        <dbReference type="Pfam" id="PF20254"/>
    </source>
</evidence>
<dbReference type="InterPro" id="IPR014756">
    <property type="entry name" value="Ig_E-set"/>
</dbReference>
<dbReference type="Pfam" id="PF13313">
    <property type="entry name" value="DUF4082"/>
    <property type="match status" value="3"/>
</dbReference>
<accession>A0A126ZYC9</accession>
<keyword evidence="7" id="KW-1185">Reference proteome</keyword>
<gene>
    <name evidence="6" type="ORF">SA2016_1492</name>
</gene>
<feature type="domain" description="SbsA Ig-like" evidence="3">
    <location>
        <begin position="938"/>
        <end position="1036"/>
    </location>
</feature>
<proteinExistence type="predicted"/>
<dbReference type="InterPro" id="IPR014755">
    <property type="entry name" value="Cu-Rt/internalin_Ig-like"/>
</dbReference>
<evidence type="ECO:0000313" key="7">
    <source>
        <dbReference type="Proteomes" id="UP000070134"/>
    </source>
</evidence>